<sequence length="229" mass="25699">MGFGRFASIETAVEQSGVALERELLGEMDERKYQELATEALAREAIKAEGLHLSLKEIKARSRAKYEEINDKAASEFLQNKHNPILSPAEMFDCVKKSQPGGPDRPFIADMKKALVARLKVEDKDVKFSSALGSNADYCGVDGIFTVVRQGHTFDIAIDITKKTKEEKNLDISQKMARGGKYLGDAIFSFSNREDDYVPERDADLIPVFVKEIIDVMRRQISEHNAKIK</sequence>
<evidence type="ECO:0000313" key="1">
    <source>
        <dbReference type="EMBL" id="PIT94504.1"/>
    </source>
</evidence>
<proteinExistence type="predicted"/>
<evidence type="ECO:0000313" key="2">
    <source>
        <dbReference type="Proteomes" id="UP000228900"/>
    </source>
</evidence>
<comment type="caution">
    <text evidence="1">The sequence shown here is derived from an EMBL/GenBank/DDBJ whole genome shotgun (WGS) entry which is preliminary data.</text>
</comment>
<protein>
    <submittedName>
        <fullName evidence="1">Uncharacterized protein</fullName>
    </submittedName>
</protein>
<accession>A0A2M6WP47</accession>
<organism evidence="1 2">
    <name type="scientific">Candidatus Falkowbacteria bacterium CG10_big_fil_rev_8_21_14_0_10_39_9</name>
    <dbReference type="NCBI Taxonomy" id="1974566"/>
    <lineage>
        <taxon>Bacteria</taxon>
        <taxon>Candidatus Falkowiibacteriota</taxon>
    </lineage>
</organism>
<name>A0A2M6WP47_9BACT</name>
<dbReference type="EMBL" id="PFAQ01000045">
    <property type="protein sequence ID" value="PIT94504.1"/>
    <property type="molecule type" value="Genomic_DNA"/>
</dbReference>
<gene>
    <name evidence="1" type="ORF">COT98_03235</name>
</gene>
<reference evidence="2" key="1">
    <citation type="submission" date="2017-09" db="EMBL/GenBank/DDBJ databases">
        <title>Depth-based differentiation of microbial function through sediment-hosted aquifers and enrichment of novel symbionts in the deep terrestrial subsurface.</title>
        <authorList>
            <person name="Probst A.J."/>
            <person name="Ladd B."/>
            <person name="Jarett J.K."/>
            <person name="Geller-Mcgrath D.E."/>
            <person name="Sieber C.M.K."/>
            <person name="Emerson J.B."/>
            <person name="Anantharaman K."/>
            <person name="Thomas B.C."/>
            <person name="Malmstrom R."/>
            <person name="Stieglmeier M."/>
            <person name="Klingl A."/>
            <person name="Woyke T."/>
            <person name="Ryan C.M."/>
            <person name="Banfield J.F."/>
        </authorList>
    </citation>
    <scope>NUCLEOTIDE SEQUENCE [LARGE SCALE GENOMIC DNA]</scope>
</reference>
<dbReference type="Proteomes" id="UP000228900">
    <property type="component" value="Unassembled WGS sequence"/>
</dbReference>
<dbReference type="AlphaFoldDB" id="A0A2M6WP47"/>